<name>A0A917BU03_9PROT</name>
<dbReference type="CDD" id="cd07185">
    <property type="entry name" value="OmpA_C-like"/>
    <property type="match status" value="1"/>
</dbReference>
<dbReference type="Proteomes" id="UP000632498">
    <property type="component" value="Unassembled WGS sequence"/>
</dbReference>
<protein>
    <recommendedName>
        <fullName evidence="4">OmpA-like domain-containing protein</fullName>
    </recommendedName>
</protein>
<dbReference type="InterPro" id="IPR036737">
    <property type="entry name" value="OmpA-like_sf"/>
</dbReference>
<evidence type="ECO:0000256" key="3">
    <source>
        <dbReference type="SAM" id="SignalP"/>
    </source>
</evidence>
<sequence>MGKWTGYRKVLLCSAFLGAMTLGTVAQAQILANFDNNVVVDLSVLDDRGVRAPSPSGINPYVSTKMPPAQMPRSQFYGLPQGVQPRAAVTLNEPDFPAQGTPPKSRLLVQAPDLGEKPMLKMPAAPASKITLKKPVAAPKAPVARVAVAETAPKPMVKVTPKPEVVEAAPAKEVAKAPLPSQVVETAPKEIAKVEKKVEAAQPAEPKPIAEKTKVAEAPKVEQKPQPAPETVMAEAPPPPPSTTIEPKDVTSAISAESGNKTSTASLPTQNEAAVRVVFQSGRSKLPSSVETDLKKMAEDLRSHPDDRVQLQAYAGGEDLSASKARRLSLSRALAVRSYLIDQGVQSTRIDVRALGNKTTEEPFDRVDVEITPR</sequence>
<evidence type="ECO:0000259" key="4">
    <source>
        <dbReference type="PROSITE" id="PS51123"/>
    </source>
</evidence>
<evidence type="ECO:0000256" key="1">
    <source>
        <dbReference type="PROSITE-ProRule" id="PRU00473"/>
    </source>
</evidence>
<dbReference type="AlphaFoldDB" id="A0A917BU03"/>
<dbReference type="InterPro" id="IPR006665">
    <property type="entry name" value="OmpA-like"/>
</dbReference>
<evidence type="ECO:0000256" key="2">
    <source>
        <dbReference type="SAM" id="MobiDB-lite"/>
    </source>
</evidence>
<comment type="caution">
    <text evidence="5">The sequence shown here is derived from an EMBL/GenBank/DDBJ whole genome shotgun (WGS) entry which is preliminary data.</text>
</comment>
<dbReference type="SUPFAM" id="SSF103088">
    <property type="entry name" value="OmpA-like"/>
    <property type="match status" value="1"/>
</dbReference>
<dbReference type="GO" id="GO:0016020">
    <property type="term" value="C:membrane"/>
    <property type="evidence" value="ECO:0007669"/>
    <property type="project" value="UniProtKB-UniRule"/>
</dbReference>
<keyword evidence="3" id="KW-0732">Signal</keyword>
<organism evidence="5 6">
    <name type="scientific">Terasakiella brassicae</name>
    <dbReference type="NCBI Taxonomy" id="1634917"/>
    <lineage>
        <taxon>Bacteria</taxon>
        <taxon>Pseudomonadati</taxon>
        <taxon>Pseudomonadota</taxon>
        <taxon>Alphaproteobacteria</taxon>
        <taxon>Rhodospirillales</taxon>
        <taxon>Terasakiellaceae</taxon>
        <taxon>Terasakiella</taxon>
    </lineage>
</organism>
<dbReference type="EMBL" id="BMHV01000003">
    <property type="protein sequence ID" value="GGF54396.1"/>
    <property type="molecule type" value="Genomic_DNA"/>
</dbReference>
<dbReference type="Gene3D" id="3.30.1330.60">
    <property type="entry name" value="OmpA-like domain"/>
    <property type="match status" value="1"/>
</dbReference>
<reference evidence="5" key="2">
    <citation type="submission" date="2020-09" db="EMBL/GenBank/DDBJ databases">
        <authorList>
            <person name="Sun Q."/>
            <person name="Zhou Y."/>
        </authorList>
    </citation>
    <scope>NUCLEOTIDE SEQUENCE</scope>
    <source>
        <strain evidence="5">CGMCC 1.15254</strain>
    </source>
</reference>
<reference evidence="5" key="1">
    <citation type="journal article" date="2014" name="Int. J. Syst. Evol. Microbiol.">
        <title>Complete genome sequence of Corynebacterium casei LMG S-19264T (=DSM 44701T), isolated from a smear-ripened cheese.</title>
        <authorList>
            <consortium name="US DOE Joint Genome Institute (JGI-PGF)"/>
            <person name="Walter F."/>
            <person name="Albersmeier A."/>
            <person name="Kalinowski J."/>
            <person name="Ruckert C."/>
        </authorList>
    </citation>
    <scope>NUCLEOTIDE SEQUENCE</scope>
    <source>
        <strain evidence="5">CGMCC 1.15254</strain>
    </source>
</reference>
<feature type="chain" id="PRO_5037999960" description="OmpA-like domain-containing protein" evidence="3">
    <location>
        <begin position="29"/>
        <end position="374"/>
    </location>
</feature>
<dbReference type="RefSeq" id="WP_188661028.1">
    <property type="nucleotide sequence ID" value="NZ_BMHV01000003.1"/>
</dbReference>
<gene>
    <name evidence="5" type="ORF">GCM10011332_04730</name>
</gene>
<evidence type="ECO:0000313" key="6">
    <source>
        <dbReference type="Proteomes" id="UP000632498"/>
    </source>
</evidence>
<accession>A0A917BU03</accession>
<keyword evidence="1" id="KW-0472">Membrane</keyword>
<feature type="domain" description="OmpA-like" evidence="4">
    <location>
        <begin position="266"/>
        <end position="374"/>
    </location>
</feature>
<keyword evidence="6" id="KW-1185">Reference proteome</keyword>
<feature type="region of interest" description="Disordered" evidence="2">
    <location>
        <begin position="197"/>
        <end position="247"/>
    </location>
</feature>
<dbReference type="PROSITE" id="PS51123">
    <property type="entry name" value="OMPA_2"/>
    <property type="match status" value="1"/>
</dbReference>
<feature type="compositionally biased region" description="Basic and acidic residues" evidence="2">
    <location>
        <begin position="208"/>
        <end position="223"/>
    </location>
</feature>
<proteinExistence type="predicted"/>
<evidence type="ECO:0000313" key="5">
    <source>
        <dbReference type="EMBL" id="GGF54396.1"/>
    </source>
</evidence>
<dbReference type="Pfam" id="PF00691">
    <property type="entry name" value="OmpA"/>
    <property type="match status" value="1"/>
</dbReference>
<feature type="signal peptide" evidence="3">
    <location>
        <begin position="1"/>
        <end position="28"/>
    </location>
</feature>